<dbReference type="EMBL" id="ML208460">
    <property type="protein sequence ID" value="TFK64811.1"/>
    <property type="molecule type" value="Genomic_DNA"/>
</dbReference>
<name>A0ACD3AH16_9AGAR</name>
<sequence>MAHLRNNFQFKDVQWFHAPQQWLKVPVTLPTTPSHEHPFLIALQDFESTQLERGYEHLKTFRFHAGLQVHHAPNPSPADNVFAQVYGLLMAYKLLDILTMRTSPPTDWIKESYLEEAIDIRELKLTRDFDNWVQRLSTIQESLTDSSITGRPKFEPIAIEPTATDRYLYEYLYLTTTTIDLHRTMQNIGAAALHLRRLLQGCIDIEQIQKEEYTTHPIVGKITVGNFKNPLHLALSLSPLILFVPINLTNRTIGRQRMFAAWKKFGRQAPQDIRTAEGHAWTMLFDIAQGHSSVDDSVKHCLDAILNSDLAKTHWKDWFVQPPPVATAHQTPGPSTKGIIPLLPLTPVSPPQQNPRNTSLPITSTPTHDKPPSPSTSPLSPTIRLNSTSLPTQTPLTRIHRPSFPPTLTAQSESPHPQTIPTPAFEPTPSRLSTLSPLPPSSPREPSERHLAPHNTASPPQPNHEEDPTTPGPPSQEVTVEITGQWLHPPSATEDENAVRQEPKKPRVKRSKATAKSAKKPQLNTPKPKRAPKRALPSDKAQQGEHDTDASRDIDPEVPRKKKPRAETPDSTNDMLTDSDTHHTIPNQGAFPLFTQDSDMIEPPIQAKFTSHHSREFPSKSYTIYDVLDQKHTIQLSFHTADQRVWFEGSMEACGISANDDTPRPANTSVRVMSQRDACTNHTKLMRYFQKQHLVVTDQQYDRYPFDVHGLETVFPFIDTDLQAIDSVDQSTKSFTQYNPNPHMFISANSSPEKGKMMRYDGPKLHGPYPHASLSTDTFASHVYCSKKLKTLYSSEYLQRGHASTQASYSTWDRSRYAGYFESVVCGSRLFLLSHPKKENPQFLYDPNDLANFDPDSTTSEHWDVEAVLVPAGSQIYIQPFTPYTSISLTASISHGAFFVPCNMIERVIIGEYQHWATTRHPAGPFWGIRLALIAILFMWKQHYLYGHTAENSHTPALDTREGARQLLCLCTYAELLNISYPEAYLSEDFSLNVNTRKLFITARKYSRQLMDWFSANFVFTSKSAPHETITDLQDRYLKSVLKALWTHSSQDTSLTLFPSFTRITQLITLTFHYDPATTFNDVEGSYSPPIEGTFAYNPPDNTPPPKDKINGYTLEDLLWSRS</sequence>
<evidence type="ECO:0000313" key="1">
    <source>
        <dbReference type="EMBL" id="TFK64811.1"/>
    </source>
</evidence>
<accession>A0ACD3AH16</accession>
<gene>
    <name evidence="1" type="ORF">BDN72DRAFT_901255</name>
</gene>
<keyword evidence="2" id="KW-1185">Reference proteome</keyword>
<proteinExistence type="predicted"/>
<protein>
    <submittedName>
        <fullName evidence="1">Uncharacterized protein</fullName>
    </submittedName>
</protein>
<organism evidence="1 2">
    <name type="scientific">Pluteus cervinus</name>
    <dbReference type="NCBI Taxonomy" id="181527"/>
    <lineage>
        <taxon>Eukaryota</taxon>
        <taxon>Fungi</taxon>
        <taxon>Dikarya</taxon>
        <taxon>Basidiomycota</taxon>
        <taxon>Agaricomycotina</taxon>
        <taxon>Agaricomycetes</taxon>
        <taxon>Agaricomycetidae</taxon>
        <taxon>Agaricales</taxon>
        <taxon>Pluteineae</taxon>
        <taxon>Pluteaceae</taxon>
        <taxon>Pluteus</taxon>
    </lineage>
</organism>
<evidence type="ECO:0000313" key="2">
    <source>
        <dbReference type="Proteomes" id="UP000308600"/>
    </source>
</evidence>
<dbReference type="Proteomes" id="UP000308600">
    <property type="component" value="Unassembled WGS sequence"/>
</dbReference>
<reference evidence="1 2" key="1">
    <citation type="journal article" date="2019" name="Nat. Ecol. Evol.">
        <title>Megaphylogeny resolves global patterns of mushroom evolution.</title>
        <authorList>
            <person name="Varga T."/>
            <person name="Krizsan K."/>
            <person name="Foldi C."/>
            <person name="Dima B."/>
            <person name="Sanchez-Garcia M."/>
            <person name="Sanchez-Ramirez S."/>
            <person name="Szollosi G.J."/>
            <person name="Szarkandi J.G."/>
            <person name="Papp V."/>
            <person name="Albert L."/>
            <person name="Andreopoulos W."/>
            <person name="Angelini C."/>
            <person name="Antonin V."/>
            <person name="Barry K.W."/>
            <person name="Bougher N.L."/>
            <person name="Buchanan P."/>
            <person name="Buyck B."/>
            <person name="Bense V."/>
            <person name="Catcheside P."/>
            <person name="Chovatia M."/>
            <person name="Cooper J."/>
            <person name="Damon W."/>
            <person name="Desjardin D."/>
            <person name="Finy P."/>
            <person name="Geml J."/>
            <person name="Haridas S."/>
            <person name="Hughes K."/>
            <person name="Justo A."/>
            <person name="Karasinski D."/>
            <person name="Kautmanova I."/>
            <person name="Kiss B."/>
            <person name="Kocsube S."/>
            <person name="Kotiranta H."/>
            <person name="LaButti K.M."/>
            <person name="Lechner B.E."/>
            <person name="Liimatainen K."/>
            <person name="Lipzen A."/>
            <person name="Lukacs Z."/>
            <person name="Mihaltcheva S."/>
            <person name="Morgado L.N."/>
            <person name="Niskanen T."/>
            <person name="Noordeloos M.E."/>
            <person name="Ohm R.A."/>
            <person name="Ortiz-Santana B."/>
            <person name="Ovrebo C."/>
            <person name="Racz N."/>
            <person name="Riley R."/>
            <person name="Savchenko A."/>
            <person name="Shiryaev A."/>
            <person name="Soop K."/>
            <person name="Spirin V."/>
            <person name="Szebenyi C."/>
            <person name="Tomsovsky M."/>
            <person name="Tulloss R.E."/>
            <person name="Uehling J."/>
            <person name="Grigoriev I.V."/>
            <person name="Vagvolgyi C."/>
            <person name="Papp T."/>
            <person name="Martin F.M."/>
            <person name="Miettinen O."/>
            <person name="Hibbett D.S."/>
            <person name="Nagy L.G."/>
        </authorList>
    </citation>
    <scope>NUCLEOTIDE SEQUENCE [LARGE SCALE GENOMIC DNA]</scope>
    <source>
        <strain evidence="1 2">NL-1719</strain>
    </source>
</reference>